<comment type="caution">
    <text evidence="1">The sequence shown here is derived from an EMBL/GenBank/DDBJ whole genome shotgun (WGS) entry which is preliminary data.</text>
</comment>
<evidence type="ECO:0000313" key="1">
    <source>
        <dbReference type="EMBL" id="KAI3730845.1"/>
    </source>
</evidence>
<reference evidence="2" key="1">
    <citation type="journal article" date="2022" name="Mol. Ecol. Resour.">
        <title>The genomes of chicory, endive, great burdock and yacon provide insights into Asteraceae palaeo-polyploidization history and plant inulin production.</title>
        <authorList>
            <person name="Fan W."/>
            <person name="Wang S."/>
            <person name="Wang H."/>
            <person name="Wang A."/>
            <person name="Jiang F."/>
            <person name="Liu H."/>
            <person name="Zhao H."/>
            <person name="Xu D."/>
            <person name="Zhang Y."/>
        </authorList>
    </citation>
    <scope>NUCLEOTIDE SEQUENCE [LARGE SCALE GENOMIC DNA]</scope>
    <source>
        <strain evidence="2">cv. Yunnan</strain>
    </source>
</reference>
<name>A0ACB9C9F0_9ASTR</name>
<dbReference type="Proteomes" id="UP001056120">
    <property type="component" value="Linkage Group LG21"/>
</dbReference>
<protein>
    <submittedName>
        <fullName evidence="1">Uncharacterized protein</fullName>
    </submittedName>
</protein>
<sequence>MPLPEPKLEPEKSFDFKTVVKPELLEDNVTGTLKTVSNLSLKEVIDGMNEENEHMEDANGEFLYSARGSARGTDEIFQSEDQEDPIFDLFDAGWHMSPRALSSTSASMKSPDCTI</sequence>
<gene>
    <name evidence="1" type="ORF">L1987_62023</name>
</gene>
<organism evidence="1 2">
    <name type="scientific">Smallanthus sonchifolius</name>
    <dbReference type="NCBI Taxonomy" id="185202"/>
    <lineage>
        <taxon>Eukaryota</taxon>
        <taxon>Viridiplantae</taxon>
        <taxon>Streptophyta</taxon>
        <taxon>Embryophyta</taxon>
        <taxon>Tracheophyta</taxon>
        <taxon>Spermatophyta</taxon>
        <taxon>Magnoliopsida</taxon>
        <taxon>eudicotyledons</taxon>
        <taxon>Gunneridae</taxon>
        <taxon>Pentapetalae</taxon>
        <taxon>asterids</taxon>
        <taxon>campanulids</taxon>
        <taxon>Asterales</taxon>
        <taxon>Asteraceae</taxon>
        <taxon>Asteroideae</taxon>
        <taxon>Heliantheae alliance</taxon>
        <taxon>Millerieae</taxon>
        <taxon>Smallanthus</taxon>
    </lineage>
</organism>
<reference evidence="1 2" key="2">
    <citation type="journal article" date="2022" name="Mol. Ecol. Resour.">
        <title>The genomes of chicory, endive, great burdock and yacon provide insights into Asteraceae paleo-polyploidization history and plant inulin production.</title>
        <authorList>
            <person name="Fan W."/>
            <person name="Wang S."/>
            <person name="Wang H."/>
            <person name="Wang A."/>
            <person name="Jiang F."/>
            <person name="Liu H."/>
            <person name="Zhao H."/>
            <person name="Xu D."/>
            <person name="Zhang Y."/>
        </authorList>
    </citation>
    <scope>NUCLEOTIDE SEQUENCE [LARGE SCALE GENOMIC DNA]</scope>
    <source>
        <strain evidence="2">cv. Yunnan</strain>
        <tissue evidence="1">Leaves</tissue>
    </source>
</reference>
<evidence type="ECO:0000313" key="2">
    <source>
        <dbReference type="Proteomes" id="UP001056120"/>
    </source>
</evidence>
<proteinExistence type="predicted"/>
<dbReference type="EMBL" id="CM042038">
    <property type="protein sequence ID" value="KAI3730845.1"/>
    <property type="molecule type" value="Genomic_DNA"/>
</dbReference>
<accession>A0ACB9C9F0</accession>
<keyword evidence="2" id="KW-1185">Reference proteome</keyword>